<feature type="signal peptide" evidence="1">
    <location>
        <begin position="1"/>
        <end position="28"/>
    </location>
</feature>
<dbReference type="AlphaFoldDB" id="A0A428KUB4"/>
<protein>
    <submittedName>
        <fullName evidence="3">T9SS C-terminal target domain-containing protein</fullName>
    </submittedName>
</protein>
<dbReference type="InterPro" id="IPR024535">
    <property type="entry name" value="RHGA/B-epi-like_pectate_lyase"/>
</dbReference>
<dbReference type="OrthoDB" id="863031at2"/>
<dbReference type="InterPro" id="IPR012334">
    <property type="entry name" value="Pectin_lyas_fold"/>
</dbReference>
<dbReference type="RefSeq" id="WP_125418805.1">
    <property type="nucleotide sequence ID" value="NZ_RWIT01000002.1"/>
</dbReference>
<dbReference type="EMBL" id="RWIT01000002">
    <property type="protein sequence ID" value="RSK50107.1"/>
    <property type="molecule type" value="Genomic_DNA"/>
</dbReference>
<dbReference type="Proteomes" id="UP000273500">
    <property type="component" value="Unassembled WGS sequence"/>
</dbReference>
<reference evidence="3 4" key="1">
    <citation type="submission" date="2018-12" db="EMBL/GenBank/DDBJ databases">
        <authorList>
            <person name="Feng G."/>
            <person name="Zhu H."/>
        </authorList>
    </citation>
    <scope>NUCLEOTIDE SEQUENCE [LARGE SCALE GENOMIC DNA]</scope>
    <source>
        <strain evidence="3 4">KCTC 12533</strain>
    </source>
</reference>
<keyword evidence="4" id="KW-1185">Reference proteome</keyword>
<dbReference type="SUPFAM" id="SSF51126">
    <property type="entry name" value="Pectin lyase-like"/>
    <property type="match status" value="1"/>
</dbReference>
<name>A0A428KUB4_9BACT</name>
<dbReference type="InterPro" id="IPR011050">
    <property type="entry name" value="Pectin_lyase_fold/virulence"/>
</dbReference>
<dbReference type="NCBIfam" id="TIGR04183">
    <property type="entry name" value="Por_Secre_tail"/>
    <property type="match status" value="1"/>
</dbReference>
<evidence type="ECO:0000256" key="1">
    <source>
        <dbReference type="SAM" id="SignalP"/>
    </source>
</evidence>
<accession>A0A428KUB4</accession>
<feature type="domain" description="Rhamnogalacturonase A/B/Epimerase-like pectate lyase" evidence="2">
    <location>
        <begin position="33"/>
        <end position="301"/>
    </location>
</feature>
<evidence type="ECO:0000259" key="2">
    <source>
        <dbReference type="Pfam" id="PF12708"/>
    </source>
</evidence>
<keyword evidence="1" id="KW-0732">Signal</keyword>
<dbReference type="Pfam" id="PF12708">
    <property type="entry name" value="Pect-lyase_RHGA_epim"/>
    <property type="match status" value="1"/>
</dbReference>
<gene>
    <name evidence="3" type="ORF">EI291_05500</name>
</gene>
<evidence type="ECO:0000313" key="4">
    <source>
        <dbReference type="Proteomes" id="UP000273500"/>
    </source>
</evidence>
<organism evidence="3 4">
    <name type="scientific">Hymenobacter rigui</name>
    <dbReference type="NCBI Taxonomy" id="334424"/>
    <lineage>
        <taxon>Bacteria</taxon>
        <taxon>Pseudomonadati</taxon>
        <taxon>Bacteroidota</taxon>
        <taxon>Cytophagia</taxon>
        <taxon>Cytophagales</taxon>
        <taxon>Hymenobacteraceae</taxon>
        <taxon>Hymenobacter</taxon>
    </lineage>
</organism>
<sequence length="765" mass="83541">MTNLSKRIRAFYAPLLLISLLQATSSFAQITALNIKDFGAVGDGVHDDHDAFQAASCSINSIYIQDPSAKVKLYIPEGTYIVGRQIPKDACVNCCAPVNSQTPYPWSNDNNYYLNGEDVLRLIRCYNVEIVGDGTDKTLIRYKDGLKYGSFDPLTGQPSANKEDSRDNAATVGACIKIDRSENITIRDLSLNGNVTHAQIGNRWGDDGIQLQYTGIIVTETSRVNIDNVSADYFGQDGVCIRNITGNMDMIHDEEMRISNSSFNYNVRQGFSLLGVNGLTVLNSKFNHTGRAINTISNTTVPSNPGCGVDVEPEDSNVANVKFAQCEFIDNYAFGVGSMRPLTNPNLSDTFITTKNILFSNCTLWGVKSGTGTQLAASVTQRGFRFEYCNIYGQFTHGSLADNANDATAFYACTFEDKRYNGQPAGGDFLVNTDGRAQRMRFELCSFISNERQHIWDEAHSPYDPELVPVFSSCTFINNNQIAPISSTHNLFNGVKFEGNIGDIDSPSRSNFARTERAYGKRLIVPTGSFVKLFSSNVKHKVWDANFTIGGSVPTTIVTGLEIGSTNAMYITGTKPADPTHLYIGENAYFLVKQGGALAIRPNTVIDIAGTLVVEDGAYICIDPSVQINVIGNGKIYIAPTAIIGQSAMLDEFDYKCTNTFPVCVAGGNPNVVSSCPQSKLSSPLTTPSLNNTVTYSKAYPSPTTGKIHFDKGTELIAVYDAKGQAVNVHTVADGFSLQHLPNGLYTLRLLYNNKYITQRIVLEK</sequence>
<dbReference type="Gene3D" id="2.160.20.10">
    <property type="entry name" value="Single-stranded right-handed beta-helix, Pectin lyase-like"/>
    <property type="match status" value="1"/>
</dbReference>
<feature type="chain" id="PRO_5019110633" evidence="1">
    <location>
        <begin position="29"/>
        <end position="765"/>
    </location>
</feature>
<dbReference type="InterPro" id="IPR026444">
    <property type="entry name" value="Secre_tail"/>
</dbReference>
<proteinExistence type="predicted"/>
<evidence type="ECO:0000313" key="3">
    <source>
        <dbReference type="EMBL" id="RSK50107.1"/>
    </source>
</evidence>
<comment type="caution">
    <text evidence="3">The sequence shown here is derived from an EMBL/GenBank/DDBJ whole genome shotgun (WGS) entry which is preliminary data.</text>
</comment>